<dbReference type="AlphaFoldDB" id="A0AAW6T6C5"/>
<keyword evidence="1" id="KW-1133">Transmembrane helix</keyword>
<dbReference type="EMBL" id="JAROYP010000030">
    <property type="protein sequence ID" value="MDH5164386.1"/>
    <property type="molecule type" value="Genomic_DNA"/>
</dbReference>
<dbReference type="Proteomes" id="UP001159179">
    <property type="component" value="Unassembled WGS sequence"/>
</dbReference>
<evidence type="ECO:0000313" key="2">
    <source>
        <dbReference type="EMBL" id="MDH5164386.1"/>
    </source>
</evidence>
<protein>
    <submittedName>
        <fullName evidence="2">Uncharacterized protein</fullName>
    </submittedName>
</protein>
<dbReference type="RefSeq" id="WP_280619083.1">
    <property type="nucleotide sequence ID" value="NZ_JAROYP010000030.1"/>
</dbReference>
<comment type="caution">
    <text evidence="2">The sequence shown here is derived from an EMBL/GenBank/DDBJ whole genome shotgun (WGS) entry which is preliminary data.</text>
</comment>
<gene>
    <name evidence="2" type="ORF">P5X88_25970</name>
</gene>
<accession>A0AAW6T6C5</accession>
<proteinExistence type="predicted"/>
<feature type="transmembrane region" description="Helical" evidence="1">
    <location>
        <begin position="7"/>
        <end position="26"/>
    </location>
</feature>
<sequence length="53" mass="6076">MKKRMTLVKWIFIVLIIVAVVVPNTVELFHPVDHAIGDFWPPINLPKGIIDKL</sequence>
<organism evidence="2 3">
    <name type="scientific">Heyndrickxia oleronia</name>
    <dbReference type="NCBI Taxonomy" id="38875"/>
    <lineage>
        <taxon>Bacteria</taxon>
        <taxon>Bacillati</taxon>
        <taxon>Bacillota</taxon>
        <taxon>Bacilli</taxon>
        <taxon>Bacillales</taxon>
        <taxon>Bacillaceae</taxon>
        <taxon>Heyndrickxia</taxon>
    </lineage>
</organism>
<evidence type="ECO:0000256" key="1">
    <source>
        <dbReference type="SAM" id="Phobius"/>
    </source>
</evidence>
<keyword evidence="1" id="KW-0472">Membrane</keyword>
<evidence type="ECO:0000313" key="3">
    <source>
        <dbReference type="Proteomes" id="UP001159179"/>
    </source>
</evidence>
<reference evidence="2" key="1">
    <citation type="submission" date="2023-03" db="EMBL/GenBank/DDBJ databases">
        <title>Bacterial isolates from washroom surfaces on a university campus.</title>
        <authorList>
            <person name="Holman D.B."/>
            <person name="Gzyl K.E."/>
            <person name="Taheri A.E."/>
        </authorList>
    </citation>
    <scope>NUCLEOTIDE SEQUENCE</scope>
    <source>
        <strain evidence="2">RD03</strain>
    </source>
</reference>
<name>A0AAW6T6C5_9BACI</name>
<keyword evidence="1" id="KW-0812">Transmembrane</keyword>